<evidence type="ECO:0000313" key="6">
    <source>
        <dbReference type="Proteomes" id="UP000257016"/>
    </source>
</evidence>
<organism evidence="2 6">
    <name type="scientific">Cupriavidus taiwanensis</name>
    <dbReference type="NCBI Taxonomy" id="164546"/>
    <lineage>
        <taxon>Bacteria</taxon>
        <taxon>Pseudomonadati</taxon>
        <taxon>Pseudomonadota</taxon>
        <taxon>Betaproteobacteria</taxon>
        <taxon>Burkholderiales</taxon>
        <taxon>Burkholderiaceae</taxon>
        <taxon>Cupriavidus</taxon>
    </lineage>
</organism>
<dbReference type="EMBL" id="OGUU01000043">
    <property type="protein sequence ID" value="SPC25491.1"/>
    <property type="molecule type" value="Genomic_DNA"/>
</dbReference>
<reference evidence="5 6" key="1">
    <citation type="submission" date="2018-01" db="EMBL/GenBank/DDBJ databases">
        <authorList>
            <person name="Clerissi C."/>
        </authorList>
    </citation>
    <scope>NUCLEOTIDE SEQUENCE [LARGE SCALE GENOMIC DNA]</scope>
    <source>
        <strain evidence="2">Cupriavidus taiwanensis LMG 19430</strain>
        <strain evidence="1">Cupriavidus taiwanensis STM 3521</strain>
        <strain evidence="3">Cupriavidus taiwanensis STM 6021</strain>
        <strain evidence="4">Cupriavidus taiwanensis SWF 66322</strain>
        <plasmid evidence="6">cbm2586_p</plasmid>
        <plasmid evidence="5">cbm2636p</plasmid>
        <plasmid evidence="4">CBM2636p</plasmid>
    </source>
</reference>
<dbReference type="Proteomes" id="UP000256297">
    <property type="component" value="Plasmid CBM2589_p"/>
</dbReference>
<gene>
    <name evidence="2" type="ORF">CBM2586_P160011</name>
    <name evidence="1" type="ORF">CBM2589_P160011</name>
    <name evidence="3" type="ORF">CBM2594_P80016</name>
    <name evidence="4" type="ORF">CBM2636_P20111</name>
</gene>
<dbReference type="EMBL" id="OFSN01000035">
    <property type="protein sequence ID" value="SOY77476.1"/>
    <property type="molecule type" value="Genomic_DNA"/>
</dbReference>
<geneLocation type="plasmid" evidence="4">
    <name>CBM2636p</name>
</geneLocation>
<evidence type="ECO:0000313" key="1">
    <source>
        <dbReference type="EMBL" id="SOY75457.1"/>
    </source>
</evidence>
<name>A0A375HVY9_9BURK</name>
<evidence type="ECO:0000313" key="2">
    <source>
        <dbReference type="EMBL" id="SOY77476.1"/>
    </source>
</evidence>
<accession>A0A375HVY9</accession>
<dbReference type="EMBL" id="LT984815">
    <property type="protein sequence ID" value="SPD69424.1"/>
    <property type="molecule type" value="Genomic_DNA"/>
</dbReference>
<geneLocation type="plasmid" evidence="5">
    <name>cbm2636p</name>
</geneLocation>
<dbReference type="AlphaFoldDB" id="A0A375HVY9"/>
<proteinExistence type="predicted"/>
<dbReference type="Proteomes" id="UP000257016">
    <property type="component" value="Unassembled WGS sequence"/>
</dbReference>
<geneLocation type="plasmid" evidence="6">
    <name>cbm2586_p</name>
</geneLocation>
<evidence type="ECO:0000313" key="4">
    <source>
        <dbReference type="EMBL" id="SPD69424.1"/>
    </source>
</evidence>
<protein>
    <submittedName>
        <fullName evidence="2">Uncharacterized protein</fullName>
    </submittedName>
</protein>
<evidence type="ECO:0000313" key="5">
    <source>
        <dbReference type="Proteomes" id="UP000254259"/>
    </source>
</evidence>
<dbReference type="Proteomes" id="UP000257139">
    <property type="component" value="Plasmid CBM2594_p"/>
</dbReference>
<dbReference type="Proteomes" id="UP000254259">
    <property type="component" value="Plasmid CBM2636p"/>
</dbReference>
<evidence type="ECO:0000313" key="3">
    <source>
        <dbReference type="EMBL" id="SPC25491.1"/>
    </source>
</evidence>
<dbReference type="EMBL" id="OFSP01000047">
    <property type="protein sequence ID" value="SOY75457.1"/>
    <property type="molecule type" value="Genomic_DNA"/>
</dbReference>
<keyword evidence="4" id="KW-0614">Plasmid</keyword>
<sequence>MTLLAPIVSLDVVMLPWAWDQMAGSPMWNADLGAAIPEVATARRDHPDE</sequence>